<dbReference type="Gene3D" id="1.20.1270.60">
    <property type="entry name" value="Arfaptin homology (AH) domain/BAR domain"/>
    <property type="match status" value="1"/>
</dbReference>
<evidence type="ECO:0000256" key="3">
    <source>
        <dbReference type="SAM" id="MobiDB-lite"/>
    </source>
</evidence>
<accession>A0A813NHN8</accession>
<gene>
    <name evidence="6" type="ORF">JXQ802_LOCUS5002</name>
    <name evidence="5" type="ORF">PYM288_LOCUS1256</name>
</gene>
<keyword evidence="8" id="KW-1185">Reference proteome</keyword>
<evidence type="ECO:0000313" key="5">
    <source>
        <dbReference type="EMBL" id="CAF0735800.1"/>
    </source>
</evidence>
<feature type="compositionally biased region" description="Low complexity" evidence="3">
    <location>
        <begin position="511"/>
        <end position="523"/>
    </location>
</feature>
<dbReference type="SUPFAM" id="SSF103657">
    <property type="entry name" value="BAR/IMD domain-like"/>
    <property type="match status" value="1"/>
</dbReference>
<dbReference type="InterPro" id="IPR027267">
    <property type="entry name" value="AH/BAR_dom_sf"/>
</dbReference>
<dbReference type="SUPFAM" id="SSF50044">
    <property type="entry name" value="SH3-domain"/>
    <property type="match status" value="1"/>
</dbReference>
<proteinExistence type="predicted"/>
<comment type="caution">
    <text evidence="5">The sequence shown here is derived from an EMBL/GenBank/DDBJ whole genome shotgun (WGS) entry which is preliminary data.</text>
</comment>
<dbReference type="EMBL" id="CAJNOL010000072">
    <property type="protein sequence ID" value="CAF0816948.1"/>
    <property type="molecule type" value="Genomic_DNA"/>
</dbReference>
<dbReference type="PROSITE" id="PS50002">
    <property type="entry name" value="SH3"/>
    <property type="match status" value="1"/>
</dbReference>
<dbReference type="CDD" id="cd00174">
    <property type="entry name" value="SH3"/>
    <property type="match status" value="1"/>
</dbReference>
<keyword evidence="1 2" id="KW-0728">SH3 domain</keyword>
<reference evidence="5" key="1">
    <citation type="submission" date="2021-02" db="EMBL/GenBank/DDBJ databases">
        <authorList>
            <person name="Nowell W R."/>
        </authorList>
    </citation>
    <scope>NUCLEOTIDE SEQUENCE</scope>
</reference>
<evidence type="ECO:0000256" key="1">
    <source>
        <dbReference type="ARBA" id="ARBA00022443"/>
    </source>
</evidence>
<dbReference type="Pfam" id="PF14604">
    <property type="entry name" value="SH3_9"/>
    <property type="match status" value="1"/>
</dbReference>
<evidence type="ECO:0000313" key="8">
    <source>
        <dbReference type="Proteomes" id="UP000663870"/>
    </source>
</evidence>
<dbReference type="InterPro" id="IPR036028">
    <property type="entry name" value="SH3-like_dom_sf"/>
</dbReference>
<organism evidence="5 7">
    <name type="scientific">Rotaria sordida</name>
    <dbReference type="NCBI Taxonomy" id="392033"/>
    <lineage>
        <taxon>Eukaryota</taxon>
        <taxon>Metazoa</taxon>
        <taxon>Spiralia</taxon>
        <taxon>Gnathifera</taxon>
        <taxon>Rotifera</taxon>
        <taxon>Eurotatoria</taxon>
        <taxon>Bdelloidea</taxon>
        <taxon>Philodinida</taxon>
        <taxon>Philodinidae</taxon>
        <taxon>Rotaria</taxon>
    </lineage>
</organism>
<protein>
    <recommendedName>
        <fullName evidence="4">SH3 domain-containing protein</fullName>
    </recommendedName>
</protein>
<evidence type="ECO:0000313" key="7">
    <source>
        <dbReference type="Proteomes" id="UP000663854"/>
    </source>
</evidence>
<feature type="domain" description="SH3" evidence="4">
    <location>
        <begin position="422"/>
        <end position="482"/>
    </location>
</feature>
<dbReference type="Proteomes" id="UP000663854">
    <property type="component" value="Unassembled WGS sequence"/>
</dbReference>
<dbReference type="AlphaFoldDB" id="A0A813NHN8"/>
<dbReference type="Proteomes" id="UP000663870">
    <property type="component" value="Unassembled WGS sequence"/>
</dbReference>
<evidence type="ECO:0000313" key="6">
    <source>
        <dbReference type="EMBL" id="CAF0816948.1"/>
    </source>
</evidence>
<evidence type="ECO:0000259" key="4">
    <source>
        <dbReference type="PROSITE" id="PS50002"/>
    </source>
</evidence>
<dbReference type="SMART" id="SM00326">
    <property type="entry name" value="SH3"/>
    <property type="match status" value="1"/>
</dbReference>
<dbReference type="EMBL" id="CAJNOH010000006">
    <property type="protein sequence ID" value="CAF0735800.1"/>
    <property type="molecule type" value="Genomic_DNA"/>
</dbReference>
<feature type="region of interest" description="Disordered" evidence="3">
    <location>
        <begin position="506"/>
        <end position="535"/>
    </location>
</feature>
<dbReference type="InterPro" id="IPR001452">
    <property type="entry name" value="SH3_domain"/>
</dbReference>
<dbReference type="Gene3D" id="2.30.30.40">
    <property type="entry name" value="SH3 Domains"/>
    <property type="match status" value="1"/>
</dbReference>
<name>A0A813NHN8_9BILA</name>
<sequence length="535" mass="61160">MSAISEIGGDKQTVEGSLNATHNRLKCYINDQITILDDMMSTIESFYKTEKHTHERMQSSLQKSLEHAQSMSYLGSSVIGSTWTTAVKELLEHYSQREASYPVLKQVTLENLKKLKNEKIDEHNKILLYDEEIIKEMVDIERRTIKTKRAYDDVCERLRQHLNLAKEKESGIKRLQHKILPKNELDKLETSVVDTRNMYILHVQQMNYALKFYIEQFIVDLDKLLVCDLFPQIEQILDDLVYSEYKRLRETLQRAIHAAVEDGDEQKRRLLPKTFQNYPLILLTHQSDQINIEDKHQGQLTSCYTSAVNDLRDADQQIQLALESSVLSAQQNKDSRMDTSKIRLKRMEMRKSVASFIIDTLETLVPNIKTIPTSNRTTSKIIGGLRPFISGSKTENPVVDNTISTSPNENDTSPTNIVLTPTFPCQAIVLYDFEGTNEDEMSVRKDDKIFIESKPEYEGWLIAKGRDRSGLVPEAYVQLISSTVVPLDQGSTKTITMGTIIDKSLQKKKTSTNNTNTISSSPSKVDDDAEYFSDD</sequence>
<evidence type="ECO:0000256" key="2">
    <source>
        <dbReference type="PROSITE-ProRule" id="PRU00192"/>
    </source>
</evidence>